<proteinExistence type="predicted"/>
<evidence type="ECO:0000313" key="2">
    <source>
        <dbReference type="Proteomes" id="UP000663879"/>
    </source>
</evidence>
<organism evidence="1 2">
    <name type="scientific">Brachionus calyciflorus</name>
    <dbReference type="NCBI Taxonomy" id="104777"/>
    <lineage>
        <taxon>Eukaryota</taxon>
        <taxon>Metazoa</taxon>
        <taxon>Spiralia</taxon>
        <taxon>Gnathifera</taxon>
        <taxon>Rotifera</taxon>
        <taxon>Eurotatoria</taxon>
        <taxon>Monogononta</taxon>
        <taxon>Pseudotrocha</taxon>
        <taxon>Ploima</taxon>
        <taxon>Brachionidae</taxon>
        <taxon>Brachionus</taxon>
    </lineage>
</organism>
<name>A0A814E755_9BILA</name>
<keyword evidence="2" id="KW-1185">Reference proteome</keyword>
<sequence length="361" mass="41160">MKDYLFIQLYSNSIIGTSVIFLKYDGTRVFDLYNAYIQNYIPPIREALPIILQSEQNIDGIVTIQFQRDVSYTSSIDPNIFYDLTNCYKMAIVTGPIINGNTLQHTRIPLFTQTCVIAAEIPETQINLNTANASITNRTLTNRMAYILNITINDTFTDALLNNKSTSYFRLKFRIQRYIEDALIEKNLKIEVYDLVNLLPGSIVSISRVVLEGNDNLEGLIQQALVEYDEKNLKIDKDRIFVSLENMANTTTTSPSNNETIFFNSTLPNFFNTTTINATTLPIFNTTAIVSNLSNVTTMPMSNMTVIITTKELPIEFFALELTINSNFSNSLKNESSNDYIEFKNKLQNYVSIKFLGYYIY</sequence>
<comment type="caution">
    <text evidence="1">The sequence shown here is derived from an EMBL/GenBank/DDBJ whole genome shotgun (WGS) entry which is preliminary data.</text>
</comment>
<reference evidence="1" key="1">
    <citation type="submission" date="2021-02" db="EMBL/GenBank/DDBJ databases">
        <authorList>
            <person name="Nowell W R."/>
        </authorList>
    </citation>
    <scope>NUCLEOTIDE SEQUENCE</scope>
    <source>
        <strain evidence="1">Ploen Becks lab</strain>
    </source>
</reference>
<accession>A0A814E755</accession>
<protein>
    <submittedName>
        <fullName evidence="1">Uncharacterized protein</fullName>
    </submittedName>
</protein>
<dbReference type="EMBL" id="CAJNOC010003022">
    <property type="protein sequence ID" value="CAF0963994.1"/>
    <property type="molecule type" value="Genomic_DNA"/>
</dbReference>
<evidence type="ECO:0000313" key="1">
    <source>
        <dbReference type="EMBL" id="CAF0963994.1"/>
    </source>
</evidence>
<gene>
    <name evidence="1" type="ORF">OXX778_LOCUS14572</name>
</gene>
<dbReference type="Proteomes" id="UP000663879">
    <property type="component" value="Unassembled WGS sequence"/>
</dbReference>
<dbReference type="AlphaFoldDB" id="A0A814E755"/>